<evidence type="ECO:0000313" key="2">
    <source>
        <dbReference type="Proteomes" id="UP000660708"/>
    </source>
</evidence>
<dbReference type="AlphaFoldDB" id="A0A8I0MSV7"/>
<evidence type="ECO:0000313" key="1">
    <source>
        <dbReference type="EMBL" id="MBE0344639.1"/>
    </source>
</evidence>
<accession>A0A8I0MSV7</accession>
<reference evidence="1 2" key="1">
    <citation type="submission" date="2015-06" db="EMBL/GenBank/DDBJ databases">
        <title>Genome sequence of Pseudoalteromonas peptidolytica.</title>
        <authorList>
            <person name="Xie B.-B."/>
            <person name="Rong J.-C."/>
            <person name="Qin Q.-L."/>
            <person name="Zhang Y.-Z."/>
        </authorList>
    </citation>
    <scope>NUCLEOTIDE SEQUENCE [LARGE SCALE GENOMIC DNA]</scope>
    <source>
        <strain evidence="1 2">F12-50-A1</strain>
    </source>
</reference>
<comment type="caution">
    <text evidence="1">The sequence shown here is derived from an EMBL/GenBank/DDBJ whole genome shotgun (WGS) entry which is preliminary data.</text>
</comment>
<dbReference type="Proteomes" id="UP000660708">
    <property type="component" value="Unassembled WGS sequence"/>
</dbReference>
<name>A0A8I0MSV7_9GAMM</name>
<proteinExistence type="predicted"/>
<sequence>MNSKKEDSNTEIIIKLRKKAITMNQVSSIQSNHQGIQLGVIEDEIANKIIRRDISIEAIKTFFPLQNGILVGKGVALNTAQRNTKQWHHINQEIMRLINSSTQQTCTVLGANATGEYKLICGYEKLFKWVFNKGRLAPCEVYVVENNISH</sequence>
<gene>
    <name evidence="1" type="ORF">PPEP_a4161</name>
</gene>
<dbReference type="EMBL" id="AQHF01000016">
    <property type="protein sequence ID" value="MBE0344639.1"/>
    <property type="molecule type" value="Genomic_DNA"/>
</dbReference>
<keyword evidence="2" id="KW-1185">Reference proteome</keyword>
<organism evidence="1 2">
    <name type="scientific">Pseudoalteromonas peptidolytica F12-50-A1</name>
    <dbReference type="NCBI Taxonomy" id="1315280"/>
    <lineage>
        <taxon>Bacteria</taxon>
        <taxon>Pseudomonadati</taxon>
        <taxon>Pseudomonadota</taxon>
        <taxon>Gammaproteobacteria</taxon>
        <taxon>Alteromonadales</taxon>
        <taxon>Pseudoalteromonadaceae</taxon>
        <taxon>Pseudoalteromonas</taxon>
    </lineage>
</organism>
<protein>
    <submittedName>
        <fullName evidence="1">Uncharacterized protein</fullName>
    </submittedName>
</protein>